<name>A0A9W9LNW3_9EURO</name>
<dbReference type="EMBL" id="JAPQKN010000003">
    <property type="protein sequence ID" value="KAJ5167108.1"/>
    <property type="molecule type" value="Genomic_DNA"/>
</dbReference>
<proteinExistence type="predicted"/>
<keyword evidence="2" id="KW-1185">Reference proteome</keyword>
<comment type="caution">
    <text evidence="1">The sequence shown here is derived from an EMBL/GenBank/DDBJ whole genome shotgun (WGS) entry which is preliminary data.</text>
</comment>
<dbReference type="AlphaFoldDB" id="A0A9W9LNW3"/>
<reference evidence="1" key="2">
    <citation type="journal article" date="2023" name="IMA Fungus">
        <title>Comparative genomic study of the Penicillium genus elucidates a diverse pangenome and 15 lateral gene transfer events.</title>
        <authorList>
            <person name="Petersen C."/>
            <person name="Sorensen T."/>
            <person name="Nielsen M.R."/>
            <person name="Sondergaard T.E."/>
            <person name="Sorensen J.L."/>
            <person name="Fitzpatrick D.A."/>
            <person name="Frisvad J.C."/>
            <person name="Nielsen K.L."/>
        </authorList>
    </citation>
    <scope>NUCLEOTIDE SEQUENCE</scope>
    <source>
        <strain evidence="1">IBT 26290</strain>
    </source>
</reference>
<dbReference type="Proteomes" id="UP001149163">
    <property type="component" value="Unassembled WGS sequence"/>
</dbReference>
<dbReference type="GeneID" id="81427190"/>
<organism evidence="1 2">
    <name type="scientific">Penicillium canariense</name>
    <dbReference type="NCBI Taxonomy" id="189055"/>
    <lineage>
        <taxon>Eukaryota</taxon>
        <taxon>Fungi</taxon>
        <taxon>Dikarya</taxon>
        <taxon>Ascomycota</taxon>
        <taxon>Pezizomycotina</taxon>
        <taxon>Eurotiomycetes</taxon>
        <taxon>Eurotiomycetidae</taxon>
        <taxon>Eurotiales</taxon>
        <taxon>Aspergillaceae</taxon>
        <taxon>Penicillium</taxon>
    </lineage>
</organism>
<sequence>MGREKLYELFSITNPAFAAEMAQLLSRPEYKDPITETSLDILEFVKYLLRGTVEYVPSLRNIGPGTKNACS</sequence>
<dbReference type="RefSeq" id="XP_056543569.1">
    <property type="nucleotide sequence ID" value="XM_056688014.1"/>
</dbReference>
<accession>A0A9W9LNW3</accession>
<dbReference type="OrthoDB" id="10395320at2759"/>
<protein>
    <submittedName>
        <fullName evidence="1">Uncharacterized protein</fullName>
    </submittedName>
</protein>
<evidence type="ECO:0000313" key="2">
    <source>
        <dbReference type="Proteomes" id="UP001149163"/>
    </source>
</evidence>
<reference evidence="1" key="1">
    <citation type="submission" date="2022-11" db="EMBL/GenBank/DDBJ databases">
        <authorList>
            <person name="Petersen C."/>
        </authorList>
    </citation>
    <scope>NUCLEOTIDE SEQUENCE</scope>
    <source>
        <strain evidence="1">IBT 26290</strain>
    </source>
</reference>
<gene>
    <name evidence="1" type="ORF">N7482_005889</name>
</gene>
<evidence type="ECO:0000313" key="1">
    <source>
        <dbReference type="EMBL" id="KAJ5167108.1"/>
    </source>
</evidence>